<name>A0ABX7DS86_9FLAO</name>
<protein>
    <submittedName>
        <fullName evidence="1">Uncharacterized protein</fullName>
    </submittedName>
</protein>
<keyword evidence="2" id="KW-1185">Reference proteome</keyword>
<proteinExistence type="predicted"/>
<reference evidence="1 2" key="1">
    <citation type="submission" date="2021-01" db="EMBL/GenBank/DDBJ databases">
        <title>Aequorivita sp. strain KX20305, a bacterium isolated from the sediment collected at a cold seep field in South China Sea.</title>
        <authorList>
            <person name="Zhang H."/>
            <person name="Li C."/>
        </authorList>
    </citation>
    <scope>NUCLEOTIDE SEQUENCE [LARGE SCALE GENOMIC DNA]</scope>
    <source>
        <strain evidence="1 2">KX20305</strain>
    </source>
</reference>
<dbReference type="Proteomes" id="UP000629420">
    <property type="component" value="Chromosome"/>
</dbReference>
<evidence type="ECO:0000313" key="1">
    <source>
        <dbReference type="EMBL" id="QQX76451.1"/>
    </source>
</evidence>
<gene>
    <name evidence="1" type="ORF">JK629_14175</name>
</gene>
<accession>A0ABX7DS86</accession>
<dbReference type="EMBL" id="CP068439">
    <property type="protein sequence ID" value="QQX76451.1"/>
    <property type="molecule type" value="Genomic_DNA"/>
</dbReference>
<dbReference type="RefSeq" id="WP_202336255.1">
    <property type="nucleotide sequence ID" value="NZ_CP068439.1"/>
</dbReference>
<organism evidence="1 2">
    <name type="scientific">Aequorivita iocasae</name>
    <dbReference type="NCBI Taxonomy" id="2803865"/>
    <lineage>
        <taxon>Bacteria</taxon>
        <taxon>Pseudomonadati</taxon>
        <taxon>Bacteroidota</taxon>
        <taxon>Flavobacteriia</taxon>
        <taxon>Flavobacteriales</taxon>
        <taxon>Flavobacteriaceae</taxon>
        <taxon>Aequorivita</taxon>
    </lineage>
</organism>
<evidence type="ECO:0000313" key="2">
    <source>
        <dbReference type="Proteomes" id="UP000629420"/>
    </source>
</evidence>
<sequence length="265" mass="30523">MNKDEYLERIAKESGVPKEEIAGVYTDEEKGERMIFKRNQLINQLQKISPKINKSFDEIYSTEFANISSDLSEIMPLIYVGLKQAHVNKEELIITCGDLLRNSSNTVASSVQTLRCGFRLQSGILLRSVIEMCATVTHLIIEPNMLNDFNNDKIKSTYSISVANKQIPLFGKVWGILSKKQIHINSLHADWYPMIEYKDKEEVPVEVIIGIIGMVTMILRITTELTFFRYIDEHTYWKSEGDNKVSFIPPTEENIGWIKEKLKRE</sequence>